<dbReference type="Proteomes" id="UP000505306">
    <property type="component" value="Chromosome"/>
</dbReference>
<dbReference type="KEGG" id="mgel:G5B37_14565"/>
<accession>A0A6G6GQI9</accession>
<dbReference type="InterPro" id="IPR050570">
    <property type="entry name" value="Cell_wall_metabolism_enzyme"/>
</dbReference>
<keyword evidence="4" id="KW-1185">Reference proteome</keyword>
<dbReference type="EMBL" id="CP049057">
    <property type="protein sequence ID" value="QIE60734.1"/>
    <property type="molecule type" value="Genomic_DNA"/>
</dbReference>
<dbReference type="Gene3D" id="2.70.70.10">
    <property type="entry name" value="Glucose Permease (Domain IIA)"/>
    <property type="match status" value="1"/>
</dbReference>
<feature type="domain" description="M23ase beta-sheet core" evidence="2">
    <location>
        <begin position="86"/>
        <end position="177"/>
    </location>
</feature>
<dbReference type="RefSeq" id="WP_164680745.1">
    <property type="nucleotide sequence ID" value="NZ_CP049057.1"/>
</dbReference>
<evidence type="ECO:0000256" key="1">
    <source>
        <dbReference type="SAM" id="SignalP"/>
    </source>
</evidence>
<dbReference type="SUPFAM" id="SSF51261">
    <property type="entry name" value="Duplicated hybrid motif"/>
    <property type="match status" value="1"/>
</dbReference>
<dbReference type="Pfam" id="PF01551">
    <property type="entry name" value="Peptidase_M23"/>
    <property type="match status" value="1"/>
</dbReference>
<dbReference type="GO" id="GO:0004222">
    <property type="term" value="F:metalloendopeptidase activity"/>
    <property type="evidence" value="ECO:0007669"/>
    <property type="project" value="TreeGrafter"/>
</dbReference>
<gene>
    <name evidence="3" type="ORF">G5B37_14565</name>
</gene>
<feature type="signal peptide" evidence="1">
    <location>
        <begin position="1"/>
        <end position="20"/>
    </location>
</feature>
<proteinExistence type="predicted"/>
<evidence type="ECO:0000259" key="2">
    <source>
        <dbReference type="Pfam" id="PF01551"/>
    </source>
</evidence>
<dbReference type="InterPro" id="IPR016047">
    <property type="entry name" value="M23ase_b-sheet_dom"/>
</dbReference>
<dbReference type="CDD" id="cd12797">
    <property type="entry name" value="M23_peptidase"/>
    <property type="match status" value="1"/>
</dbReference>
<dbReference type="PANTHER" id="PTHR21666:SF270">
    <property type="entry name" value="MUREIN HYDROLASE ACTIVATOR ENVC"/>
    <property type="match status" value="1"/>
</dbReference>
<dbReference type="PANTHER" id="PTHR21666">
    <property type="entry name" value="PEPTIDASE-RELATED"/>
    <property type="match status" value="1"/>
</dbReference>
<dbReference type="InterPro" id="IPR011055">
    <property type="entry name" value="Dup_hybrid_motif"/>
</dbReference>
<dbReference type="AlphaFoldDB" id="A0A6G6GQI9"/>
<organism evidence="3 4">
    <name type="scientific">Rasiella rasia</name>
    <dbReference type="NCBI Taxonomy" id="2744027"/>
    <lineage>
        <taxon>Bacteria</taxon>
        <taxon>Pseudomonadati</taxon>
        <taxon>Bacteroidota</taxon>
        <taxon>Flavobacteriia</taxon>
        <taxon>Flavobacteriales</taxon>
        <taxon>Flavobacteriaceae</taxon>
        <taxon>Rasiella</taxon>
    </lineage>
</organism>
<name>A0A6G6GQI9_9FLAO</name>
<evidence type="ECO:0000313" key="4">
    <source>
        <dbReference type="Proteomes" id="UP000505306"/>
    </source>
</evidence>
<evidence type="ECO:0000313" key="3">
    <source>
        <dbReference type="EMBL" id="QIE60734.1"/>
    </source>
</evidence>
<protein>
    <submittedName>
        <fullName evidence="3">M23 family metallopeptidase</fullName>
    </submittedName>
</protein>
<keyword evidence="1" id="KW-0732">Signal</keyword>
<sequence length="212" mass="23430">MKSYILLVLGVILCLSCAKNDEEPESAVYEPPEGTGNFTAGCQGTSYDNWETSQYVLPYPVGETYMVHLSHCSGSYHSKGEPDQFAVDFAMPISSIITASRAGEVVFVEERGIDGEFPNNVVVVKHQDNTYGQYMHLTRNGAIAEVGDLVTQGDTIGKSGATGLAGYPHLHFVLTKDSWEYPYVSTHYNYKNTTANPYGPESRKEYTALRYQ</sequence>
<reference evidence="3 4" key="1">
    <citation type="submission" date="2020-02" db="EMBL/GenBank/DDBJ databases">
        <title>Complete genome sequence of Flavobacteriaceae bacterium.</title>
        <authorList>
            <person name="Kim S.-J."/>
            <person name="Kim Y.-S."/>
            <person name="Kim K.-H."/>
        </authorList>
    </citation>
    <scope>NUCLEOTIDE SEQUENCE [LARGE SCALE GENOMIC DNA]</scope>
    <source>
        <strain evidence="3 4">RR4-40</strain>
    </source>
</reference>
<feature type="chain" id="PRO_5026359763" evidence="1">
    <location>
        <begin position="21"/>
        <end position="212"/>
    </location>
</feature>